<feature type="binding site" evidence="3">
    <location>
        <position position="72"/>
    </location>
    <ligand>
        <name>GTP</name>
        <dbReference type="ChEBI" id="CHEBI:37565"/>
    </ligand>
</feature>
<dbReference type="InterPro" id="IPR027417">
    <property type="entry name" value="P-loop_NTPase"/>
</dbReference>
<keyword evidence="2 3" id="KW-0342">GTP-binding</keyword>
<gene>
    <name evidence="5" type="ORF">AW171_hschr63724</name>
</gene>
<evidence type="ECO:0000256" key="3">
    <source>
        <dbReference type="PIRSR" id="PIRSR606689-1"/>
    </source>
</evidence>
<keyword evidence="1 3" id="KW-0547">Nucleotide-binding</keyword>
<dbReference type="GO" id="GO:0046872">
    <property type="term" value="F:metal ion binding"/>
    <property type="evidence" value="ECO:0007669"/>
    <property type="project" value="UniProtKB-KW"/>
</dbReference>
<evidence type="ECO:0000256" key="1">
    <source>
        <dbReference type="ARBA" id="ARBA00022741"/>
    </source>
</evidence>
<dbReference type="RefSeq" id="XP_017988749.1">
    <property type="nucleotide sequence ID" value="XM_018133125.1"/>
</dbReference>
<feature type="binding site" evidence="3">
    <location>
        <begin position="130"/>
        <end position="133"/>
    </location>
    <ligand>
        <name>GTP</name>
        <dbReference type="ChEBI" id="CHEBI:37565"/>
    </ligand>
</feature>
<dbReference type="EMBL" id="CP014246">
    <property type="protein sequence ID" value="AMD21753.1"/>
    <property type="molecule type" value="Genomic_DNA"/>
</dbReference>
<evidence type="ECO:0000313" key="5">
    <source>
        <dbReference type="EMBL" id="AMD21753.1"/>
    </source>
</evidence>
<dbReference type="SUPFAM" id="SSF52540">
    <property type="entry name" value="P-loop containing nucleoside triphosphate hydrolases"/>
    <property type="match status" value="1"/>
</dbReference>
<dbReference type="Proteomes" id="UP000243052">
    <property type="component" value="Chromosome vi"/>
</dbReference>
<dbReference type="GO" id="GO:0003924">
    <property type="term" value="F:GTPase activity"/>
    <property type="evidence" value="ECO:0007669"/>
    <property type="project" value="InterPro"/>
</dbReference>
<sequence>MGLLSIIKKQKAKDKELRSLVLGLDNSGKTTLVYKLLHPDSTQLPPITPTVGFQIHTLPMGPYNLQLWDIGGQSTLRPFWENYFDSTDLLLWCIDGFATDRLPESHRELCTILAERDRLGLQCAVIVLINKTDLLEDSTKIATVCGQVNQTLFDQLSPAIASRVTLLPCSAITGANLDTLPLVIQRIYSEKAGEAKNSSQPAIQK</sequence>
<accession>A0A109V036</accession>
<name>A0A109V036_9SACH</name>
<evidence type="ECO:0000256" key="4">
    <source>
        <dbReference type="PIRSR" id="PIRSR606689-2"/>
    </source>
</evidence>
<dbReference type="OrthoDB" id="2011769at2759"/>
<evidence type="ECO:0000256" key="2">
    <source>
        <dbReference type="ARBA" id="ARBA00023134"/>
    </source>
</evidence>
<organism evidence="5 6">
    <name type="scientific">Eremothecium sinecaudum</name>
    <dbReference type="NCBI Taxonomy" id="45286"/>
    <lineage>
        <taxon>Eukaryota</taxon>
        <taxon>Fungi</taxon>
        <taxon>Dikarya</taxon>
        <taxon>Ascomycota</taxon>
        <taxon>Saccharomycotina</taxon>
        <taxon>Saccharomycetes</taxon>
        <taxon>Saccharomycetales</taxon>
        <taxon>Saccharomycetaceae</taxon>
        <taxon>Eremothecium</taxon>
    </lineage>
</organism>
<dbReference type="PRINTS" id="PR00328">
    <property type="entry name" value="SAR1GTPBP"/>
</dbReference>
<proteinExistence type="predicted"/>
<reference evidence="5 6" key="1">
    <citation type="submission" date="2016-01" db="EMBL/GenBank/DDBJ databases">
        <title>Genome sequence of the yeast Holleya sinecauda.</title>
        <authorList>
            <person name="Dietrich F.S."/>
        </authorList>
    </citation>
    <scope>NUCLEOTIDE SEQUENCE [LARGE SCALE GENOMIC DNA]</scope>
    <source>
        <strain evidence="5 6">ATCC 58844</strain>
    </source>
</reference>
<feature type="binding site" evidence="4">
    <location>
        <position position="30"/>
    </location>
    <ligand>
        <name>Mg(2+)</name>
        <dbReference type="ChEBI" id="CHEBI:18420"/>
    </ligand>
</feature>
<dbReference type="STRING" id="45286.A0A109V036"/>
<dbReference type="AlphaFoldDB" id="A0A109V036"/>
<dbReference type="Pfam" id="PF00025">
    <property type="entry name" value="Arf"/>
    <property type="match status" value="1"/>
</dbReference>
<dbReference type="GO" id="GO:0005525">
    <property type="term" value="F:GTP binding"/>
    <property type="evidence" value="ECO:0007669"/>
    <property type="project" value="UniProtKB-KW"/>
</dbReference>
<keyword evidence="4" id="KW-0479">Metal-binding</keyword>
<dbReference type="PROSITE" id="PS51417">
    <property type="entry name" value="ARF"/>
    <property type="match status" value="1"/>
</dbReference>
<dbReference type="SMART" id="SM00177">
    <property type="entry name" value="ARF"/>
    <property type="match status" value="1"/>
</dbReference>
<feature type="binding site" evidence="3">
    <location>
        <begin position="23"/>
        <end position="30"/>
    </location>
    <ligand>
        <name>GTP</name>
        <dbReference type="ChEBI" id="CHEBI:37565"/>
    </ligand>
</feature>
<feature type="binding site" evidence="4">
    <location>
        <position position="50"/>
    </location>
    <ligand>
        <name>Mg(2+)</name>
        <dbReference type="ChEBI" id="CHEBI:18420"/>
    </ligand>
</feature>
<dbReference type="PANTHER" id="PTHR45697">
    <property type="entry name" value="ADP-RIBOSYLATION FACTOR-LIKE PROTEIN 2-RELATED"/>
    <property type="match status" value="1"/>
</dbReference>
<dbReference type="GeneID" id="28725058"/>
<keyword evidence="4" id="KW-0460">Magnesium</keyword>
<dbReference type="SMART" id="SM00178">
    <property type="entry name" value="SAR"/>
    <property type="match status" value="1"/>
</dbReference>
<evidence type="ECO:0000313" key="6">
    <source>
        <dbReference type="Proteomes" id="UP000243052"/>
    </source>
</evidence>
<keyword evidence="6" id="KW-1185">Reference proteome</keyword>
<dbReference type="InterPro" id="IPR044612">
    <property type="entry name" value="ARL2/3"/>
</dbReference>
<protein>
    <submittedName>
        <fullName evidence="5">HFL103Cp</fullName>
    </submittedName>
</protein>
<dbReference type="InterPro" id="IPR006689">
    <property type="entry name" value="Small_GTPase_ARF/SAR"/>
</dbReference>
<dbReference type="Gene3D" id="3.40.50.300">
    <property type="entry name" value="P-loop containing nucleotide triphosphate hydrolases"/>
    <property type="match status" value="1"/>
</dbReference>